<accession>A0A7M7JCB9</accession>
<reference evidence="7" key="1">
    <citation type="submission" date="2021-01" db="UniProtKB">
        <authorList>
            <consortium name="EnsemblMetazoa"/>
        </authorList>
    </citation>
    <scope>IDENTIFICATION</scope>
</reference>
<dbReference type="GeneID" id="111243323"/>
<evidence type="ECO:0000313" key="8">
    <source>
        <dbReference type="Proteomes" id="UP000594260"/>
    </source>
</evidence>
<evidence type="ECO:0000256" key="3">
    <source>
        <dbReference type="ARBA" id="ARBA00022842"/>
    </source>
</evidence>
<dbReference type="KEGG" id="vde:111243323"/>
<dbReference type="Proteomes" id="UP000594260">
    <property type="component" value="Unplaced"/>
</dbReference>
<evidence type="ECO:0000256" key="5">
    <source>
        <dbReference type="ARBA" id="ARBA00023239"/>
    </source>
</evidence>
<dbReference type="SUPFAM" id="SSF51695">
    <property type="entry name" value="PLC-like phosphodiesterases"/>
    <property type="match status" value="1"/>
</dbReference>
<dbReference type="RefSeq" id="XP_022644420.1">
    <property type="nucleotide sequence ID" value="XM_022788685.1"/>
</dbReference>
<evidence type="ECO:0000256" key="4">
    <source>
        <dbReference type="ARBA" id="ARBA00023157"/>
    </source>
</evidence>
<keyword evidence="6" id="KW-0732">Signal</keyword>
<keyword evidence="2" id="KW-0479">Metal-binding</keyword>
<keyword evidence="4" id="KW-1015">Disulfide bond</keyword>
<dbReference type="OrthoDB" id="1058301at2759"/>
<keyword evidence="8" id="KW-1185">Reference proteome</keyword>
<dbReference type="InParanoid" id="A0A7M7JCB9"/>
<organism evidence="7 8">
    <name type="scientific">Varroa destructor</name>
    <name type="common">Honeybee mite</name>
    <dbReference type="NCBI Taxonomy" id="109461"/>
    <lineage>
        <taxon>Eukaryota</taxon>
        <taxon>Metazoa</taxon>
        <taxon>Ecdysozoa</taxon>
        <taxon>Arthropoda</taxon>
        <taxon>Chelicerata</taxon>
        <taxon>Arachnida</taxon>
        <taxon>Acari</taxon>
        <taxon>Parasitiformes</taxon>
        <taxon>Mesostigmata</taxon>
        <taxon>Gamasina</taxon>
        <taxon>Dermanyssoidea</taxon>
        <taxon>Varroidae</taxon>
        <taxon>Varroa</taxon>
    </lineage>
</organism>
<dbReference type="OMA" id="CDCFRAC"/>
<protein>
    <submittedName>
        <fullName evidence="7">Uncharacterized protein</fullName>
    </submittedName>
</protein>
<evidence type="ECO:0000256" key="6">
    <source>
        <dbReference type="SAM" id="SignalP"/>
    </source>
</evidence>
<name>A0A7M7JCB9_VARDE</name>
<dbReference type="Gene3D" id="3.20.20.190">
    <property type="entry name" value="Phosphatidylinositol (PI) phosphodiesterase"/>
    <property type="match status" value="1"/>
</dbReference>
<sequence length="349" mass="39219">MVRHVSIDGANIMYGNLMMMLVFSLAVTAESLDQPRTPVSLKEDRRRVFYNIAHMVNSIQEVDEFLGRKANAFESDVSFFSDGFAGLTHHGFPCDCLRHCGGMANFSELLDYIRLKVDTGADLTLLLLDLKVSKLSENAKVAAGRSVISTIARHLWEPSTYRVNVVLSIPRVEDHRVIEGVLDGLAAPWMQHYVQNLGFDISTAKELEKIQEILANYGIYEHIWQGEGITNCVSTLHSNENLKKALNLRDLGGYPQKVYEWTVDLSSFQAAALDLGVDGIITNVPERLDQVLKEKFADKYRLATRNDSPWLRHAGFVRPETSRKPIASVSKNLKEVGEQKLSFFKSLFG</sequence>
<dbReference type="AlphaFoldDB" id="A0A7M7JCB9"/>
<dbReference type="GO" id="GO:0006629">
    <property type="term" value="P:lipid metabolic process"/>
    <property type="evidence" value="ECO:0007669"/>
    <property type="project" value="InterPro"/>
</dbReference>
<dbReference type="GO" id="GO:0016829">
    <property type="term" value="F:lyase activity"/>
    <property type="evidence" value="ECO:0007669"/>
    <property type="project" value="UniProtKB-KW"/>
</dbReference>
<feature type="signal peptide" evidence="6">
    <location>
        <begin position="1"/>
        <end position="29"/>
    </location>
</feature>
<dbReference type="GO" id="GO:0046872">
    <property type="term" value="F:metal ion binding"/>
    <property type="evidence" value="ECO:0007669"/>
    <property type="project" value="UniProtKB-KW"/>
</dbReference>
<evidence type="ECO:0000313" key="7">
    <source>
        <dbReference type="EnsemblMetazoa" id="XP_022644420"/>
    </source>
</evidence>
<keyword evidence="3" id="KW-0460">Magnesium</keyword>
<comment type="catalytic activity">
    <reaction evidence="1">
        <text>an N-(acyl)-sphingosylphosphoethanolamine = an N-(acyl)-sphingosyl-1,3-cyclic phosphate + ethanolamine</text>
        <dbReference type="Rhea" id="RHEA:60648"/>
        <dbReference type="ChEBI" id="CHEBI:57603"/>
        <dbReference type="ChEBI" id="CHEBI:143891"/>
        <dbReference type="ChEBI" id="CHEBI:143892"/>
    </reaction>
</comment>
<proteinExistence type="predicted"/>
<feature type="chain" id="PRO_5029813343" evidence="6">
    <location>
        <begin position="30"/>
        <end position="349"/>
    </location>
</feature>
<dbReference type="GO" id="GO:0008081">
    <property type="term" value="F:phosphoric diester hydrolase activity"/>
    <property type="evidence" value="ECO:0007669"/>
    <property type="project" value="InterPro"/>
</dbReference>
<dbReference type="InterPro" id="IPR017946">
    <property type="entry name" value="PLC-like_Pdiesterase_TIM-brl"/>
</dbReference>
<keyword evidence="5" id="KW-0456">Lyase</keyword>
<evidence type="ECO:0000256" key="2">
    <source>
        <dbReference type="ARBA" id="ARBA00022723"/>
    </source>
</evidence>
<dbReference type="EnsemblMetazoa" id="XM_022788685">
    <property type="protein sequence ID" value="XP_022644420"/>
    <property type="gene ID" value="LOC111243323"/>
</dbReference>
<evidence type="ECO:0000256" key="1">
    <source>
        <dbReference type="ARBA" id="ARBA00000110"/>
    </source>
</evidence>